<name>A0A392NP56_9FABA</name>
<protein>
    <submittedName>
        <fullName evidence="1">F-box/LRR-repeat protein</fullName>
    </submittedName>
</protein>
<comment type="caution">
    <text evidence="1">The sequence shown here is derived from an EMBL/GenBank/DDBJ whole genome shotgun (WGS) entry which is preliminary data.</text>
</comment>
<dbReference type="GO" id="GO:0031146">
    <property type="term" value="P:SCF-dependent proteasomal ubiquitin-dependent protein catabolic process"/>
    <property type="evidence" value="ECO:0007669"/>
    <property type="project" value="TreeGrafter"/>
</dbReference>
<dbReference type="GO" id="GO:0019005">
    <property type="term" value="C:SCF ubiquitin ligase complex"/>
    <property type="evidence" value="ECO:0007669"/>
    <property type="project" value="TreeGrafter"/>
</dbReference>
<dbReference type="Proteomes" id="UP000265520">
    <property type="component" value="Unassembled WGS sequence"/>
</dbReference>
<organism evidence="1 2">
    <name type="scientific">Trifolium medium</name>
    <dbReference type="NCBI Taxonomy" id="97028"/>
    <lineage>
        <taxon>Eukaryota</taxon>
        <taxon>Viridiplantae</taxon>
        <taxon>Streptophyta</taxon>
        <taxon>Embryophyta</taxon>
        <taxon>Tracheophyta</taxon>
        <taxon>Spermatophyta</taxon>
        <taxon>Magnoliopsida</taxon>
        <taxon>eudicotyledons</taxon>
        <taxon>Gunneridae</taxon>
        <taxon>Pentapetalae</taxon>
        <taxon>rosids</taxon>
        <taxon>fabids</taxon>
        <taxon>Fabales</taxon>
        <taxon>Fabaceae</taxon>
        <taxon>Papilionoideae</taxon>
        <taxon>50 kb inversion clade</taxon>
        <taxon>NPAAA clade</taxon>
        <taxon>Hologalegina</taxon>
        <taxon>IRL clade</taxon>
        <taxon>Trifolieae</taxon>
        <taxon>Trifolium</taxon>
    </lineage>
</organism>
<evidence type="ECO:0000313" key="1">
    <source>
        <dbReference type="EMBL" id="MCI01631.1"/>
    </source>
</evidence>
<evidence type="ECO:0000313" key="2">
    <source>
        <dbReference type="Proteomes" id="UP000265520"/>
    </source>
</evidence>
<keyword evidence="2" id="KW-1185">Reference proteome</keyword>
<dbReference type="InterPro" id="IPR032675">
    <property type="entry name" value="LRR_dom_sf"/>
</dbReference>
<dbReference type="Gene3D" id="3.80.10.10">
    <property type="entry name" value="Ribonuclease Inhibitor"/>
    <property type="match status" value="1"/>
</dbReference>
<accession>A0A392NP56</accession>
<dbReference type="PANTHER" id="PTHR13318">
    <property type="entry name" value="PARTNER OF PAIRED, ISOFORM B-RELATED"/>
    <property type="match status" value="1"/>
</dbReference>
<reference evidence="1 2" key="1">
    <citation type="journal article" date="2018" name="Front. Plant Sci.">
        <title>Red Clover (Trifolium pratense) and Zigzag Clover (T. medium) - A Picture of Genomic Similarities and Differences.</title>
        <authorList>
            <person name="Dluhosova J."/>
            <person name="Istvanek J."/>
            <person name="Nedelnik J."/>
            <person name="Repkova J."/>
        </authorList>
    </citation>
    <scope>NUCLEOTIDE SEQUENCE [LARGE SCALE GENOMIC DNA]</scope>
    <source>
        <strain evidence="2">cv. 10/8</strain>
        <tissue evidence="1">Leaf</tissue>
    </source>
</reference>
<dbReference type="EMBL" id="LXQA010046649">
    <property type="protein sequence ID" value="MCI01631.1"/>
    <property type="molecule type" value="Genomic_DNA"/>
</dbReference>
<sequence length="153" mass="17153">MQAFSQNITTLTSLTCSIIDSLNNCDLFLIAECFPLLQELDLSNPLNCQSSYPACLDDGVEALSLALIKLRKVNLSGFYMSNQSFFNFLNNCKLLEDVVMFKYSYDITNAGLASALRDRPTLRSLSISCGNPLHQEYRKLFATAHFIDSLVFI</sequence>
<dbReference type="SUPFAM" id="SSF52047">
    <property type="entry name" value="RNI-like"/>
    <property type="match status" value="1"/>
</dbReference>
<dbReference type="AlphaFoldDB" id="A0A392NP56"/>
<dbReference type="PANTHER" id="PTHR13318:SF106">
    <property type="entry name" value="F-BOX_LRR-REPEAT PROTEIN 2"/>
    <property type="match status" value="1"/>
</dbReference>
<proteinExistence type="predicted"/>